<dbReference type="PANTHER" id="PTHR43668:SF2">
    <property type="entry name" value="ALLANTOINASE"/>
    <property type="match status" value="1"/>
</dbReference>
<proteinExistence type="predicted"/>
<dbReference type="EMBL" id="VFQC01000001">
    <property type="protein sequence ID" value="TQN32124.1"/>
    <property type="molecule type" value="Genomic_DNA"/>
</dbReference>
<sequence length="434" mass="44061">MPHADRVIRSQRVVTPTGVVPAAVSVSAGRITGVHERAAALSADEETDLGRVALLPGGVDIDVAAHAPGGSLRECYTHTAGAALRGGVTTLVAAPGPAEPAIVDAAALEWHRRAASAAPAHLAFLAGVTGDTTPAGIAELHAAGAAGFYCSLSDGGGPDLPAIPEGQLRSVMAELAAIPAPLLVHPEDGGEMAAHRDGDSSDPAGSRPQRAERRGLERVMAAVRATGAPTHVCPFTAADSAALLEAARAASLPVSAQTCPHYLCLPVGSAPEGGTSPRGRPPLRSEANRQALWSALLARTDPALTAVGSGHCPAAGMATLPWALPALWTEAAQRGRGLADVARWTATNPATLLGLRAKGRIAAGHDADLVAFDTAGRQPVPAESEGPYAARRLSGRVTRTWVAGRRVHPAPDREPGRERAGSPAQGPNPTAGVT</sequence>
<feature type="region of interest" description="Disordered" evidence="1">
    <location>
        <begin position="186"/>
        <end position="213"/>
    </location>
</feature>
<dbReference type="Gene3D" id="3.20.20.140">
    <property type="entry name" value="Metal-dependent hydrolases"/>
    <property type="match status" value="1"/>
</dbReference>
<dbReference type="PANTHER" id="PTHR43668">
    <property type="entry name" value="ALLANTOINASE"/>
    <property type="match status" value="1"/>
</dbReference>
<feature type="domain" description="Allantoinase composite" evidence="3">
    <location>
        <begin position="2"/>
        <end position="37"/>
    </location>
</feature>
<feature type="region of interest" description="Disordered" evidence="1">
    <location>
        <begin position="400"/>
        <end position="434"/>
    </location>
</feature>
<evidence type="ECO:0000259" key="3">
    <source>
        <dbReference type="Pfam" id="PF24890"/>
    </source>
</evidence>
<name>A0A543NK08_9ACTN</name>
<evidence type="ECO:0000259" key="2">
    <source>
        <dbReference type="Pfam" id="PF01979"/>
    </source>
</evidence>
<dbReference type="AlphaFoldDB" id="A0A543NK08"/>
<dbReference type="GO" id="GO:0006145">
    <property type="term" value="P:purine nucleobase catabolic process"/>
    <property type="evidence" value="ECO:0007669"/>
    <property type="project" value="TreeGrafter"/>
</dbReference>
<dbReference type="Proteomes" id="UP000317422">
    <property type="component" value="Unassembled WGS sequence"/>
</dbReference>
<accession>A0A543NK08</accession>
<feature type="compositionally biased region" description="Basic and acidic residues" evidence="1">
    <location>
        <begin position="186"/>
        <end position="199"/>
    </location>
</feature>
<dbReference type="InterPro" id="IPR032466">
    <property type="entry name" value="Metal_Hydrolase"/>
</dbReference>
<dbReference type="SUPFAM" id="SSF51338">
    <property type="entry name" value="Composite domain of metallo-dependent hydrolases"/>
    <property type="match status" value="1"/>
</dbReference>
<reference evidence="4 5" key="1">
    <citation type="submission" date="2019-06" db="EMBL/GenBank/DDBJ databases">
        <title>Sequencing the genomes of 1000 actinobacteria strains.</title>
        <authorList>
            <person name="Klenk H.-P."/>
        </authorList>
    </citation>
    <scope>NUCLEOTIDE SEQUENCE [LARGE SCALE GENOMIC DNA]</scope>
    <source>
        <strain evidence="4 5">DSM 45015</strain>
    </source>
</reference>
<dbReference type="RefSeq" id="WP_141923673.1">
    <property type="nucleotide sequence ID" value="NZ_VFQC01000001.1"/>
</dbReference>
<comment type="caution">
    <text evidence="4">The sequence shown here is derived from an EMBL/GenBank/DDBJ whole genome shotgun (WGS) entry which is preliminary data.</text>
</comment>
<dbReference type="OrthoDB" id="9803027at2"/>
<dbReference type="InterPro" id="IPR006680">
    <property type="entry name" value="Amidohydro-rel"/>
</dbReference>
<dbReference type="InterPro" id="IPR050138">
    <property type="entry name" value="DHOase/Allantoinase_Hydrolase"/>
</dbReference>
<keyword evidence="5" id="KW-1185">Reference proteome</keyword>
<dbReference type="GO" id="GO:0004038">
    <property type="term" value="F:allantoinase activity"/>
    <property type="evidence" value="ECO:0007669"/>
    <property type="project" value="TreeGrafter"/>
</dbReference>
<dbReference type="InterPro" id="IPR056854">
    <property type="entry name" value="ALN_composite"/>
</dbReference>
<dbReference type="Pfam" id="PF01979">
    <property type="entry name" value="Amidohydro_1"/>
    <property type="match status" value="1"/>
</dbReference>
<dbReference type="GO" id="GO:0005737">
    <property type="term" value="C:cytoplasm"/>
    <property type="evidence" value="ECO:0007669"/>
    <property type="project" value="TreeGrafter"/>
</dbReference>
<evidence type="ECO:0000313" key="4">
    <source>
        <dbReference type="EMBL" id="TQN32124.1"/>
    </source>
</evidence>
<dbReference type="InterPro" id="IPR011059">
    <property type="entry name" value="Metal-dep_hydrolase_composite"/>
</dbReference>
<feature type="compositionally biased region" description="Polar residues" evidence="1">
    <location>
        <begin position="425"/>
        <end position="434"/>
    </location>
</feature>
<dbReference type="Pfam" id="PF24890">
    <property type="entry name" value="ALN_composite"/>
    <property type="match status" value="1"/>
</dbReference>
<dbReference type="SUPFAM" id="SSF51556">
    <property type="entry name" value="Metallo-dependent hydrolases"/>
    <property type="match status" value="1"/>
</dbReference>
<evidence type="ECO:0000313" key="5">
    <source>
        <dbReference type="Proteomes" id="UP000317422"/>
    </source>
</evidence>
<protein>
    <submittedName>
        <fullName evidence="4">Dihydroorotase/allantoinase</fullName>
    </submittedName>
</protein>
<feature type="domain" description="Amidohydrolase-related" evidence="2">
    <location>
        <begin position="54"/>
        <end position="407"/>
    </location>
</feature>
<evidence type="ECO:0000256" key="1">
    <source>
        <dbReference type="SAM" id="MobiDB-lite"/>
    </source>
</evidence>
<gene>
    <name evidence="4" type="ORF">FHX37_2052</name>
</gene>
<feature type="compositionally biased region" description="Basic and acidic residues" evidence="1">
    <location>
        <begin position="409"/>
        <end position="420"/>
    </location>
</feature>
<organism evidence="4 5">
    <name type="scientific">Haloactinospora alba</name>
    <dbReference type="NCBI Taxonomy" id="405555"/>
    <lineage>
        <taxon>Bacteria</taxon>
        <taxon>Bacillati</taxon>
        <taxon>Actinomycetota</taxon>
        <taxon>Actinomycetes</taxon>
        <taxon>Streptosporangiales</taxon>
        <taxon>Nocardiopsidaceae</taxon>
        <taxon>Haloactinospora</taxon>
    </lineage>
</organism>